<organism evidence="2 3">
    <name type="scientific">Streptomyces uncialis</name>
    <dbReference type="NCBI Taxonomy" id="1048205"/>
    <lineage>
        <taxon>Bacteria</taxon>
        <taxon>Bacillati</taxon>
        <taxon>Actinomycetota</taxon>
        <taxon>Actinomycetes</taxon>
        <taxon>Kitasatosporales</taxon>
        <taxon>Streptomycetaceae</taxon>
        <taxon>Streptomyces</taxon>
    </lineage>
</organism>
<gene>
    <name evidence="2" type="ORF">AB852_28450</name>
</gene>
<sequence>MSGGWKGSTRRQRLPSNWASEIRPAAHARNPDRICHLCGQPGGDYLDHKVPGDDHSLDNLDWTHDRVPPHCHRYKSSREGLEAKRANPKPGRLRPPEPHPGLT</sequence>
<feature type="region of interest" description="Disordered" evidence="1">
    <location>
        <begin position="61"/>
        <end position="103"/>
    </location>
</feature>
<dbReference type="Proteomes" id="UP000186455">
    <property type="component" value="Unassembled WGS sequence"/>
</dbReference>
<reference evidence="2 3" key="1">
    <citation type="submission" date="2015-06" db="EMBL/GenBank/DDBJ databases">
        <title>Cloning and characterization of the uncialamcin biosynthetic gene cluster.</title>
        <authorList>
            <person name="Yan X."/>
            <person name="Huang T."/>
            <person name="Ge H."/>
            <person name="Shen B."/>
        </authorList>
    </citation>
    <scope>NUCLEOTIDE SEQUENCE [LARGE SCALE GENOMIC DNA]</scope>
    <source>
        <strain evidence="2 3">DCA2648</strain>
    </source>
</reference>
<dbReference type="STRING" id="1048205.AB852_28450"/>
<dbReference type="EMBL" id="LFBV01000009">
    <property type="protein sequence ID" value="OKH91490.1"/>
    <property type="molecule type" value="Genomic_DNA"/>
</dbReference>
<feature type="region of interest" description="Disordered" evidence="1">
    <location>
        <begin position="1"/>
        <end position="32"/>
    </location>
</feature>
<keyword evidence="3" id="KW-1185">Reference proteome</keyword>
<dbReference type="AlphaFoldDB" id="A0A1Q4V174"/>
<feature type="compositionally biased region" description="Basic and acidic residues" evidence="1">
    <location>
        <begin position="76"/>
        <end position="85"/>
    </location>
</feature>
<evidence type="ECO:0000313" key="3">
    <source>
        <dbReference type="Proteomes" id="UP000186455"/>
    </source>
</evidence>
<evidence type="ECO:0000256" key="1">
    <source>
        <dbReference type="SAM" id="MobiDB-lite"/>
    </source>
</evidence>
<name>A0A1Q4V174_9ACTN</name>
<evidence type="ECO:0008006" key="4">
    <source>
        <dbReference type="Google" id="ProtNLM"/>
    </source>
</evidence>
<proteinExistence type="predicted"/>
<comment type="caution">
    <text evidence="2">The sequence shown here is derived from an EMBL/GenBank/DDBJ whole genome shotgun (WGS) entry which is preliminary data.</text>
</comment>
<protein>
    <recommendedName>
        <fullName evidence="4">HNH endonuclease</fullName>
    </recommendedName>
</protein>
<accession>A0A1Q4V174</accession>
<evidence type="ECO:0000313" key="2">
    <source>
        <dbReference type="EMBL" id="OKH91490.1"/>
    </source>
</evidence>